<evidence type="ECO:0000313" key="7">
    <source>
        <dbReference type="EMBL" id="UXH76148.1"/>
    </source>
</evidence>
<dbReference type="InterPro" id="IPR017847">
    <property type="entry name" value="T6SS_RhsGE_Vgr_subset"/>
</dbReference>
<evidence type="ECO:0000259" key="6">
    <source>
        <dbReference type="Pfam" id="PF22178"/>
    </source>
</evidence>
<name>A0ABY6AT91_9BURK</name>
<keyword evidence="3" id="KW-0964">Secreted</keyword>
<dbReference type="Gene3D" id="2.30.110.50">
    <property type="match status" value="1"/>
</dbReference>
<dbReference type="InterPro" id="IPR006531">
    <property type="entry name" value="Gp5/Vgr_OB"/>
</dbReference>
<dbReference type="Gene3D" id="2.40.50.230">
    <property type="entry name" value="Gp5 N-terminal domain"/>
    <property type="match status" value="1"/>
</dbReference>
<dbReference type="PANTHER" id="PTHR32305">
    <property type="match status" value="1"/>
</dbReference>
<evidence type="ECO:0000259" key="5">
    <source>
        <dbReference type="Pfam" id="PF04717"/>
    </source>
</evidence>
<dbReference type="NCBIfam" id="TIGR01646">
    <property type="entry name" value="vgr_GE"/>
    <property type="match status" value="1"/>
</dbReference>
<dbReference type="SUPFAM" id="SSF69279">
    <property type="entry name" value="Phage tail proteins"/>
    <property type="match status" value="2"/>
</dbReference>
<evidence type="ECO:0000256" key="2">
    <source>
        <dbReference type="ARBA" id="ARBA00005558"/>
    </source>
</evidence>
<feature type="region of interest" description="Disordered" evidence="4">
    <location>
        <begin position="702"/>
        <end position="731"/>
    </location>
</feature>
<proteinExistence type="inferred from homology"/>
<dbReference type="Gene3D" id="4.10.220.110">
    <property type="match status" value="1"/>
</dbReference>
<gene>
    <name evidence="7" type="primary">vgrG</name>
    <name evidence="7" type="ORF">N4261_13805</name>
</gene>
<evidence type="ECO:0000256" key="4">
    <source>
        <dbReference type="SAM" id="MobiDB-lite"/>
    </source>
</evidence>
<dbReference type="Pfam" id="PF04717">
    <property type="entry name" value="Phage_base_V"/>
    <property type="match status" value="1"/>
</dbReference>
<dbReference type="SUPFAM" id="SSF69255">
    <property type="entry name" value="gp5 N-terminal domain-like"/>
    <property type="match status" value="1"/>
</dbReference>
<dbReference type="Pfam" id="PF22178">
    <property type="entry name" value="Gp5_trimer_C"/>
    <property type="match status" value="1"/>
</dbReference>
<evidence type="ECO:0000256" key="3">
    <source>
        <dbReference type="ARBA" id="ARBA00022525"/>
    </source>
</evidence>
<dbReference type="Pfam" id="PF05954">
    <property type="entry name" value="Phage_GPD"/>
    <property type="match status" value="1"/>
</dbReference>
<feature type="domain" description="Gp5/Type VI secretion system Vgr protein OB-fold" evidence="5">
    <location>
        <begin position="425"/>
        <end position="493"/>
    </location>
</feature>
<dbReference type="Proteomes" id="UP001064933">
    <property type="component" value="Chromosome"/>
</dbReference>
<organism evidence="7 8">
    <name type="scientific">Roseateles amylovorans</name>
    <dbReference type="NCBI Taxonomy" id="2978473"/>
    <lineage>
        <taxon>Bacteria</taxon>
        <taxon>Pseudomonadati</taxon>
        <taxon>Pseudomonadota</taxon>
        <taxon>Betaproteobacteria</taxon>
        <taxon>Burkholderiales</taxon>
        <taxon>Sphaerotilaceae</taxon>
        <taxon>Roseateles</taxon>
    </lineage>
</organism>
<sequence length="731" mass="79293">MTFASPNESAVPLPSATVASSAASAAPTAATPLSTAPNEARFLSPLAGEELLFRRLLWREELGRLPELRLELLRSSQKAPLAAERLLGQPAAVALRQDDDTERFLHGLVTHVERGGHVGRFDVYRVHLRPWLWQLTLGADCRIFQDRTVLEILEEVFAAYPGAGPVEKRLHRARFARRPCTVQYNESDFNFIARLLEDEGLYFFFRHERERHVLVLCDSPASHRPAPSPLRWNEAQGEVVREDVILQWTRAQTLQPQSATSTDFAAEQPGADLRREATRSAAGRTAGPLERHLYPGGHDDLSMSGDLGGKRTQGAMRMRHQVDRFDSQAVVAQGTTPYRALSVGQTLDFSGHDDAGRWLVTGAITDMEFSGYEANADARSTSYLCRFAAVPATVAYQPPAAAWQPRIQGPQTAIVTGPAGEEIHVDRHGRVKVQFHWDRRGQRNERSSCWVRVSHPWAGKGFGMVALPRVGDEVIVEFLDGWPDRPMITGRVYNGEQPAPYALPAHATVSGVRTRSSKGGGPGQGNELRFEDARGTEHVWMKAERDLHHWVGQDQIDSVQRDARSSVGRDAQLDVGGDLSIGVGRETRLKMDRDVHASLGADLLVGVDGAVDVAIGAGLTLKADGPVSIDAGGPMDVSLGQGARVTATGPVSVQAMALTLEATATLSLRVGASFITLGPEGISIMGPQIRLYSGRPPLPAVPAVTGRPAAPKAPGAMPDHQDPLGRQGGAR</sequence>
<evidence type="ECO:0000313" key="8">
    <source>
        <dbReference type="Proteomes" id="UP001064933"/>
    </source>
</evidence>
<dbReference type="EMBL" id="CP104562">
    <property type="protein sequence ID" value="UXH76148.1"/>
    <property type="molecule type" value="Genomic_DNA"/>
</dbReference>
<comment type="similarity">
    <text evidence="2">Belongs to the VgrG protein family.</text>
</comment>
<feature type="compositionally biased region" description="Basic and acidic residues" evidence="4">
    <location>
        <begin position="289"/>
        <end position="301"/>
    </location>
</feature>
<dbReference type="InterPro" id="IPR054030">
    <property type="entry name" value="Gp5_Vgr_C"/>
</dbReference>
<accession>A0ABY6AT91</accession>
<dbReference type="InterPro" id="IPR037026">
    <property type="entry name" value="Vgr_OB-fold_dom_sf"/>
</dbReference>
<dbReference type="InterPro" id="IPR006533">
    <property type="entry name" value="T6SS_Vgr_RhsGE"/>
</dbReference>
<feature type="region of interest" description="Disordered" evidence="4">
    <location>
        <begin position="256"/>
        <end position="313"/>
    </location>
</feature>
<dbReference type="Gene3D" id="3.55.50.10">
    <property type="entry name" value="Baseplate protein-like domains"/>
    <property type="match status" value="1"/>
</dbReference>
<protein>
    <submittedName>
        <fullName evidence="7">Type VI secretion system tip protein VgrG</fullName>
    </submittedName>
</protein>
<dbReference type="InterPro" id="IPR050708">
    <property type="entry name" value="T6SS_VgrG/RHS"/>
</dbReference>
<feature type="domain" description="Gp5/Type VI secretion system Vgr C-terminal trimerisation" evidence="6">
    <location>
        <begin position="510"/>
        <end position="617"/>
    </location>
</feature>
<keyword evidence="8" id="KW-1185">Reference proteome</keyword>
<dbReference type="RefSeq" id="WP_261755880.1">
    <property type="nucleotide sequence ID" value="NZ_CP104562.2"/>
</dbReference>
<dbReference type="PANTHER" id="PTHR32305:SF15">
    <property type="entry name" value="PROTEIN RHSA-RELATED"/>
    <property type="match status" value="1"/>
</dbReference>
<reference evidence="7" key="1">
    <citation type="submission" date="2022-10" db="EMBL/GenBank/DDBJ databases">
        <title>Characterization and whole genome sequencing of a new Roseateles species, isolated from fresh water.</title>
        <authorList>
            <person name="Guliayeva D.Y."/>
            <person name="Akhremchuk A.E."/>
            <person name="Sikolenko M.A."/>
            <person name="Valentovich L.N."/>
            <person name="Sidarenka A.V."/>
        </authorList>
    </citation>
    <scope>NUCLEOTIDE SEQUENCE</scope>
    <source>
        <strain evidence="7">BIM B-1768</strain>
    </source>
</reference>
<evidence type="ECO:0000256" key="1">
    <source>
        <dbReference type="ARBA" id="ARBA00004613"/>
    </source>
</evidence>
<comment type="subcellular location">
    <subcellularLocation>
        <location evidence="1">Secreted</location>
    </subcellularLocation>
</comment>
<dbReference type="NCBIfam" id="TIGR03361">
    <property type="entry name" value="VI_Rhs_Vgr"/>
    <property type="match status" value="1"/>
</dbReference>
<dbReference type="SUPFAM" id="SSF69349">
    <property type="entry name" value="Phage fibre proteins"/>
    <property type="match status" value="1"/>
</dbReference>